<gene>
    <name evidence="1" type="ORF">BDP27DRAFT_1374900</name>
</gene>
<sequence>MYSKPQTLRGHAITEPNFDSTPPSWQLELILSTECSNFASVHGLTSLSCTDNVQLSIFLSTDYETRCFTSLKGQTQILESNQPLPGLHVDRELSPEHTYISRSFAAIGKGHLAIFQKPS</sequence>
<evidence type="ECO:0000313" key="1">
    <source>
        <dbReference type="EMBL" id="KAF9034961.1"/>
    </source>
</evidence>
<dbReference type="EMBL" id="JADNRY010000618">
    <property type="protein sequence ID" value="KAF9034961.1"/>
    <property type="molecule type" value="Genomic_DNA"/>
</dbReference>
<protein>
    <submittedName>
        <fullName evidence="1">Uncharacterized protein</fullName>
    </submittedName>
</protein>
<dbReference type="Proteomes" id="UP000772434">
    <property type="component" value="Unassembled WGS sequence"/>
</dbReference>
<name>A0A9P5TVS1_9AGAR</name>
<evidence type="ECO:0000313" key="2">
    <source>
        <dbReference type="Proteomes" id="UP000772434"/>
    </source>
</evidence>
<proteinExistence type="predicted"/>
<reference evidence="1" key="1">
    <citation type="submission" date="2020-11" db="EMBL/GenBank/DDBJ databases">
        <authorList>
            <consortium name="DOE Joint Genome Institute"/>
            <person name="Ahrendt S."/>
            <person name="Riley R."/>
            <person name="Andreopoulos W."/>
            <person name="Labutti K."/>
            <person name="Pangilinan J."/>
            <person name="Ruiz-Duenas F.J."/>
            <person name="Barrasa J.M."/>
            <person name="Sanchez-Garcia M."/>
            <person name="Camarero S."/>
            <person name="Miyauchi S."/>
            <person name="Serrano A."/>
            <person name="Linde D."/>
            <person name="Babiker R."/>
            <person name="Drula E."/>
            <person name="Ayuso-Fernandez I."/>
            <person name="Pacheco R."/>
            <person name="Padilla G."/>
            <person name="Ferreira P."/>
            <person name="Barriuso J."/>
            <person name="Kellner H."/>
            <person name="Castanera R."/>
            <person name="Alfaro M."/>
            <person name="Ramirez L."/>
            <person name="Pisabarro A.G."/>
            <person name="Kuo A."/>
            <person name="Tritt A."/>
            <person name="Lipzen A."/>
            <person name="He G."/>
            <person name="Yan M."/>
            <person name="Ng V."/>
            <person name="Cullen D."/>
            <person name="Martin F."/>
            <person name="Rosso M.-N."/>
            <person name="Henrissat B."/>
            <person name="Hibbett D."/>
            <person name="Martinez A.T."/>
            <person name="Grigoriev I.V."/>
        </authorList>
    </citation>
    <scope>NUCLEOTIDE SEQUENCE</scope>
    <source>
        <strain evidence="1">AH 40177</strain>
    </source>
</reference>
<comment type="caution">
    <text evidence="1">The sequence shown here is derived from an EMBL/GenBank/DDBJ whole genome shotgun (WGS) entry which is preliminary data.</text>
</comment>
<dbReference type="AlphaFoldDB" id="A0A9P5TVS1"/>
<organism evidence="1 2">
    <name type="scientific">Rhodocollybia butyracea</name>
    <dbReference type="NCBI Taxonomy" id="206335"/>
    <lineage>
        <taxon>Eukaryota</taxon>
        <taxon>Fungi</taxon>
        <taxon>Dikarya</taxon>
        <taxon>Basidiomycota</taxon>
        <taxon>Agaricomycotina</taxon>
        <taxon>Agaricomycetes</taxon>
        <taxon>Agaricomycetidae</taxon>
        <taxon>Agaricales</taxon>
        <taxon>Marasmiineae</taxon>
        <taxon>Omphalotaceae</taxon>
        <taxon>Rhodocollybia</taxon>
    </lineage>
</organism>
<accession>A0A9P5TVS1</accession>
<keyword evidence="2" id="KW-1185">Reference proteome</keyword>